<accession>A0A059XX68</accession>
<dbReference type="InterPro" id="IPR018522">
    <property type="entry name" value="TopoIIA_CS"/>
</dbReference>
<dbReference type="HOGENOM" id="CLU_006146_4_1_0"/>
<evidence type="ECO:0000256" key="5">
    <source>
        <dbReference type="ARBA" id="ARBA00022741"/>
    </source>
</evidence>
<dbReference type="FunFam" id="3.30.565.10:FF:000002">
    <property type="entry name" value="DNA gyrase subunit B"/>
    <property type="match status" value="1"/>
</dbReference>
<comment type="subunit">
    <text evidence="11">Heterotetramer, composed of two GyrA and two GyrB chains. In the heterotetramer, GyrA contains the active site tyrosine that forms a transient covalent intermediate with DNA, while GyrB binds cofactors and catalyzes ATP hydrolysis.</text>
</comment>
<dbReference type="InterPro" id="IPR000565">
    <property type="entry name" value="Topo_IIA_B"/>
</dbReference>
<reference evidence="14" key="1">
    <citation type="submission" date="2014-02" db="EMBL/GenBank/DDBJ databases">
        <title>Complete genome sequence and comparative genomic analysis of the nitrogen-fixing bacterium Leptospirillum ferriphilum YSK.</title>
        <authorList>
            <person name="Guo X."/>
            <person name="Yin H."/>
            <person name="Liang Y."/>
            <person name="Hu Q."/>
            <person name="Ma L."/>
            <person name="Xiao Y."/>
            <person name="Zhang X."/>
            <person name="Qiu G."/>
            <person name="Liu X."/>
        </authorList>
    </citation>
    <scope>NUCLEOTIDE SEQUENCE [LARGE SCALE GENOMIC DNA]</scope>
    <source>
        <strain evidence="14">YSK</strain>
    </source>
</reference>
<evidence type="ECO:0000256" key="2">
    <source>
        <dbReference type="ARBA" id="ARBA00010708"/>
    </source>
</evidence>
<dbReference type="PRINTS" id="PR00418">
    <property type="entry name" value="TPI2FAMILY"/>
</dbReference>
<dbReference type="CDD" id="cd00822">
    <property type="entry name" value="TopoII_Trans_DNA_gyrase"/>
    <property type="match status" value="1"/>
</dbReference>
<dbReference type="Pfam" id="PF01751">
    <property type="entry name" value="Toprim"/>
    <property type="match status" value="1"/>
</dbReference>
<keyword evidence="3 11" id="KW-0963">Cytoplasm</keyword>
<dbReference type="InterPro" id="IPR002288">
    <property type="entry name" value="DNA_gyrase_B_C"/>
</dbReference>
<dbReference type="EC" id="5.6.2.2" evidence="11"/>
<dbReference type="CDD" id="cd16928">
    <property type="entry name" value="HATPase_GyrB-like"/>
    <property type="match status" value="1"/>
</dbReference>
<dbReference type="PRINTS" id="PR01159">
    <property type="entry name" value="DNAGYRASEB"/>
</dbReference>
<evidence type="ECO:0000256" key="6">
    <source>
        <dbReference type="ARBA" id="ARBA00022840"/>
    </source>
</evidence>
<evidence type="ECO:0000313" key="13">
    <source>
        <dbReference type="EMBL" id="AIA29797.1"/>
    </source>
</evidence>
<dbReference type="GO" id="GO:0006265">
    <property type="term" value="P:DNA topological change"/>
    <property type="evidence" value="ECO:0007669"/>
    <property type="project" value="UniProtKB-UniRule"/>
</dbReference>
<dbReference type="InterPro" id="IPR001241">
    <property type="entry name" value="Topo_IIA"/>
</dbReference>
<dbReference type="InterPro" id="IPR013760">
    <property type="entry name" value="Topo_IIA-like_dom_sf"/>
</dbReference>
<dbReference type="InterPro" id="IPR006171">
    <property type="entry name" value="TOPRIM_dom"/>
</dbReference>
<comment type="similarity">
    <text evidence="2 11">Belongs to the type II topoisomerase GyrB family.</text>
</comment>
<dbReference type="Pfam" id="PF02518">
    <property type="entry name" value="HATPase_c"/>
    <property type="match status" value="1"/>
</dbReference>
<dbReference type="KEGG" id="lfp:Y981_00015"/>
<dbReference type="EMBL" id="CP007243">
    <property type="protein sequence ID" value="AIA29797.1"/>
    <property type="molecule type" value="Genomic_DNA"/>
</dbReference>
<dbReference type="InterPro" id="IPR013506">
    <property type="entry name" value="Topo_IIA_bsu_dom2"/>
</dbReference>
<keyword evidence="4 11" id="KW-0479">Metal-binding</keyword>
<proteinExistence type="inferred from homology"/>
<feature type="binding site" evidence="11">
    <location>
        <position position="504"/>
    </location>
    <ligand>
        <name>Mg(2+)</name>
        <dbReference type="ChEBI" id="CHEBI:18420"/>
        <label>2</label>
    </ligand>
</feature>
<name>A0A059XX68_9BACT</name>
<dbReference type="InterPro" id="IPR013759">
    <property type="entry name" value="Topo_IIA_B_C"/>
</dbReference>
<feature type="site" description="Interaction with DNA" evidence="11">
    <location>
        <position position="455"/>
    </location>
</feature>
<dbReference type="GO" id="GO:0046872">
    <property type="term" value="F:metal ion binding"/>
    <property type="evidence" value="ECO:0007669"/>
    <property type="project" value="UniProtKB-KW"/>
</dbReference>
<dbReference type="InterPro" id="IPR003594">
    <property type="entry name" value="HATPase_dom"/>
</dbReference>
<evidence type="ECO:0000256" key="11">
    <source>
        <dbReference type="HAMAP-Rule" id="MF_01898"/>
    </source>
</evidence>
<feature type="binding site" evidence="11">
    <location>
        <position position="427"/>
    </location>
    <ligand>
        <name>Mg(2+)</name>
        <dbReference type="ChEBI" id="CHEBI:18420"/>
        <label>1</label>
        <note>catalytic</note>
    </ligand>
</feature>
<dbReference type="Gene3D" id="3.30.230.10">
    <property type="match status" value="1"/>
</dbReference>
<dbReference type="InterPro" id="IPR036890">
    <property type="entry name" value="HATPase_C_sf"/>
</dbReference>
<dbReference type="GO" id="GO:0005737">
    <property type="term" value="C:cytoplasm"/>
    <property type="evidence" value="ECO:0007669"/>
    <property type="project" value="UniProtKB-SubCell"/>
</dbReference>
<keyword evidence="9" id="KW-0238">DNA-binding</keyword>
<dbReference type="GO" id="GO:0003677">
    <property type="term" value="F:DNA binding"/>
    <property type="evidence" value="ECO:0007669"/>
    <property type="project" value="UniProtKB-KW"/>
</dbReference>
<feature type="binding site" evidence="11">
    <location>
        <position position="502"/>
    </location>
    <ligand>
        <name>Mg(2+)</name>
        <dbReference type="ChEBI" id="CHEBI:18420"/>
        <label>2</label>
    </ligand>
</feature>
<evidence type="ECO:0000256" key="4">
    <source>
        <dbReference type="ARBA" id="ARBA00022723"/>
    </source>
</evidence>
<dbReference type="InterPro" id="IPR020568">
    <property type="entry name" value="Ribosomal_Su5_D2-typ_SF"/>
</dbReference>
<dbReference type="Gene3D" id="3.30.565.10">
    <property type="entry name" value="Histidine kinase-like ATPase, C-terminal domain"/>
    <property type="match status" value="1"/>
</dbReference>
<dbReference type="NCBIfam" id="NF004189">
    <property type="entry name" value="PRK05644.1"/>
    <property type="match status" value="1"/>
</dbReference>
<evidence type="ECO:0000256" key="10">
    <source>
        <dbReference type="ARBA" id="ARBA00023235"/>
    </source>
</evidence>
<evidence type="ECO:0000256" key="7">
    <source>
        <dbReference type="ARBA" id="ARBA00022842"/>
    </source>
</evidence>
<dbReference type="RefSeq" id="WP_014959781.1">
    <property type="nucleotide sequence ID" value="NZ_CP007243.1"/>
</dbReference>
<dbReference type="PANTHER" id="PTHR45866">
    <property type="entry name" value="DNA GYRASE/TOPOISOMERASE SUBUNIT B"/>
    <property type="match status" value="1"/>
</dbReference>
<dbReference type="InterPro" id="IPR049353">
    <property type="entry name" value="GyrB_hook"/>
</dbReference>
<dbReference type="SMART" id="SM00387">
    <property type="entry name" value="HATPase_c"/>
    <property type="match status" value="1"/>
</dbReference>
<dbReference type="SUPFAM" id="SSF56719">
    <property type="entry name" value="Type II DNA topoisomerase"/>
    <property type="match status" value="1"/>
</dbReference>
<evidence type="ECO:0000256" key="9">
    <source>
        <dbReference type="ARBA" id="ARBA00023125"/>
    </source>
</evidence>
<dbReference type="GO" id="GO:0006261">
    <property type="term" value="P:DNA-templated DNA replication"/>
    <property type="evidence" value="ECO:0007669"/>
    <property type="project" value="UniProtKB-UniRule"/>
</dbReference>
<dbReference type="SUPFAM" id="SSF55874">
    <property type="entry name" value="ATPase domain of HSP90 chaperone/DNA topoisomerase II/histidine kinase"/>
    <property type="match status" value="1"/>
</dbReference>
<dbReference type="InterPro" id="IPR014721">
    <property type="entry name" value="Ribsml_uS5_D2-typ_fold_subgr"/>
</dbReference>
<dbReference type="InterPro" id="IPR034160">
    <property type="entry name" value="TOPRIM_GyrB"/>
</dbReference>
<dbReference type="NCBIfam" id="TIGR01059">
    <property type="entry name" value="gyrB"/>
    <property type="match status" value="1"/>
</dbReference>
<dbReference type="GO" id="GO:0005694">
    <property type="term" value="C:chromosome"/>
    <property type="evidence" value="ECO:0007669"/>
    <property type="project" value="InterPro"/>
</dbReference>
<dbReference type="AlphaFoldDB" id="A0A059XX68"/>
<keyword evidence="14" id="KW-1185">Reference proteome</keyword>
<keyword evidence="7 11" id="KW-0460">Magnesium</keyword>
<dbReference type="Pfam" id="PF00986">
    <property type="entry name" value="DNA_gyraseB_C"/>
    <property type="match status" value="1"/>
</dbReference>
<dbReference type="GO" id="GO:0003918">
    <property type="term" value="F:DNA topoisomerase type II (double strand cut, ATP-hydrolyzing) activity"/>
    <property type="evidence" value="ECO:0007669"/>
    <property type="project" value="UniProtKB-UniRule"/>
</dbReference>
<feature type="binding site" evidence="11">
    <location>
        <position position="502"/>
    </location>
    <ligand>
        <name>Mg(2+)</name>
        <dbReference type="ChEBI" id="CHEBI:18420"/>
        <label>1</label>
        <note>catalytic</note>
    </ligand>
</feature>
<protein>
    <recommendedName>
        <fullName evidence="11">DNA gyrase subunit B</fullName>
        <ecNumber evidence="11">5.6.2.2</ecNumber>
    </recommendedName>
</protein>
<dbReference type="PROSITE" id="PS50880">
    <property type="entry name" value="TOPRIM"/>
    <property type="match status" value="1"/>
</dbReference>
<feature type="domain" description="Toprim" evidence="12">
    <location>
        <begin position="421"/>
        <end position="537"/>
    </location>
</feature>
<keyword evidence="10 11" id="KW-0413">Isomerase</keyword>
<dbReference type="NCBIfam" id="NF011501">
    <property type="entry name" value="PRK14939.1"/>
    <property type="match status" value="1"/>
</dbReference>
<dbReference type="Gene3D" id="3.40.50.670">
    <property type="match status" value="2"/>
</dbReference>
<keyword evidence="5 11" id="KW-0547">Nucleotide-binding</keyword>
<gene>
    <name evidence="11 13" type="primary">gyrB</name>
    <name evidence="13" type="ORF">Y981_00015</name>
</gene>
<dbReference type="GO" id="GO:0005524">
    <property type="term" value="F:ATP binding"/>
    <property type="evidence" value="ECO:0007669"/>
    <property type="project" value="UniProtKB-UniRule"/>
</dbReference>
<evidence type="ECO:0000256" key="8">
    <source>
        <dbReference type="ARBA" id="ARBA00023029"/>
    </source>
</evidence>
<comment type="cofactor">
    <cofactor evidence="11">
        <name>Mg(2+)</name>
        <dbReference type="ChEBI" id="CHEBI:18420"/>
    </cofactor>
    <cofactor evidence="11">
        <name>Mn(2+)</name>
        <dbReference type="ChEBI" id="CHEBI:29035"/>
    </cofactor>
    <cofactor evidence="11">
        <name>Ca(2+)</name>
        <dbReference type="ChEBI" id="CHEBI:29108"/>
    </cofactor>
    <text evidence="11">Binds two Mg(2+) per subunit. The magnesium ions form salt bridges with both the protein and the DNA. Can also accept other divalent metal cations, such as Mn(2+) or Ca(2+).</text>
</comment>
<comment type="catalytic activity">
    <reaction evidence="1 11">
        <text>ATP-dependent breakage, passage and rejoining of double-stranded DNA.</text>
        <dbReference type="EC" id="5.6.2.2"/>
    </reaction>
</comment>
<dbReference type="CDD" id="cd03366">
    <property type="entry name" value="TOPRIM_TopoIIA_GyrB"/>
    <property type="match status" value="1"/>
</dbReference>
<dbReference type="HAMAP" id="MF_01898">
    <property type="entry name" value="GyrB"/>
    <property type="match status" value="1"/>
</dbReference>
<evidence type="ECO:0000259" key="12">
    <source>
        <dbReference type="PROSITE" id="PS50880"/>
    </source>
</evidence>
<dbReference type="PANTHER" id="PTHR45866:SF1">
    <property type="entry name" value="DNA GYRASE SUBUNIT B, MITOCHONDRIAL"/>
    <property type="match status" value="1"/>
</dbReference>
<dbReference type="PROSITE" id="PS00177">
    <property type="entry name" value="TOPOISOMERASE_II"/>
    <property type="match status" value="1"/>
</dbReference>
<feature type="site" description="Interaction with DNA" evidence="11">
    <location>
        <position position="452"/>
    </location>
</feature>
<evidence type="ECO:0000256" key="3">
    <source>
        <dbReference type="ARBA" id="ARBA00022490"/>
    </source>
</evidence>
<dbReference type="SUPFAM" id="SSF54211">
    <property type="entry name" value="Ribosomal protein S5 domain 2-like"/>
    <property type="match status" value="1"/>
</dbReference>
<keyword evidence="8 11" id="KW-0799">Topoisomerase</keyword>
<keyword evidence="6 11" id="KW-0067">ATP-binding</keyword>
<dbReference type="SMART" id="SM00433">
    <property type="entry name" value="TOP2c"/>
    <property type="match status" value="1"/>
</dbReference>
<sequence>MSSGEPVEEEYTAEHIRVLEGLEAVRVRPGMYIGSTGIDGLHHLVYELVDNSVDEALAGHCSEIHITIHPDRSVTVADNGRGIPTGMHAEQKRSAAEVVLTVLHAGGKFNNNLYKVSGGLHGVGVSVVNALSETLFLEIHQNGLIHRQTYHKGTPDAPLAVFGETTQRGTIIRFWPDMTIMETDQFSFDTLAHRFRELAFLNPVLTIHLKDEETLREETFHFEGGVQSFVSFLNENKKTLHDVLFFRKTLEDGSQFEVAFQYQESTENETVLGFANNIHTREGGTHVRGFRTAITKTINRFIREKQLNKGEEVRGEDVREGLTGIISVRIPGPQFEGQTKAKLGSSWVAGAMESFLSEALQEKFEEDPLTAKKIAEKAVLTAQAREAARKAKDLAKRKNVLEGSNLPGKLADCQESDPAKSELYIVEGDSAGGSAKQGRDRRFQAILPLKGKILNVEKSRGIEKFITNDEVRALITAVGCGLGEEEFSEKKLRYHKIIIMTDADVDGAHIRTLLLTFFFRHMNPLIDGQFVYIAQPPLYKVSYGRQERYLLNDEALQAYILELACADWMFYDEQAGHWLAREEAVAKLLVLVHFEEQVRAHAQRFGNEMLLRLIGMFPETGIELLKNEEAAQRLVSFLTGEYPGWVDGGRLAGQVERDPGMSESHPEEEWFRIRFFTESLGYESRLVLDHYLLAQLLAGKRSLKLLRQSGLLFPGGFVLRRGAEGEEIRFRSPRELLSFLESPVRQKLSIQRYKGLGEMNPEQLWETTMDPSRRTLLKVSIPDYVEADRVFTTLMGEQVAPRREFIEKHALDVANLDI</sequence>
<organism evidence="13 14">
    <name type="scientific">Leptospirillum ferriphilum YSK</name>
    <dbReference type="NCBI Taxonomy" id="1441628"/>
    <lineage>
        <taxon>Bacteria</taxon>
        <taxon>Pseudomonadati</taxon>
        <taxon>Nitrospirota</taxon>
        <taxon>Nitrospiria</taxon>
        <taxon>Nitrospirales</taxon>
        <taxon>Nitrospiraceae</taxon>
        <taxon>Leptospirillum</taxon>
    </lineage>
</organism>
<dbReference type="InterPro" id="IPR011557">
    <property type="entry name" value="GyrB"/>
</dbReference>
<dbReference type="Pfam" id="PF00204">
    <property type="entry name" value="DNA_gyraseB"/>
    <property type="match status" value="1"/>
</dbReference>
<dbReference type="OrthoDB" id="9802808at2"/>
<evidence type="ECO:0000256" key="1">
    <source>
        <dbReference type="ARBA" id="ARBA00000185"/>
    </source>
</evidence>
<dbReference type="Proteomes" id="UP000027059">
    <property type="component" value="Chromosome"/>
</dbReference>
<comment type="function">
    <text evidence="11">A type II topoisomerase that negatively supercoils closed circular double-stranded (ds) DNA in an ATP-dependent manner to modulate DNA topology and maintain chromosomes in an underwound state. Negative supercoiling favors strand separation, and DNA replication, transcription, recombination and repair, all of which involve strand separation. Also able to catalyze the interconversion of other topological isomers of dsDNA rings, including catenanes and knotted rings. Type II topoisomerases break and join 2 DNA strands simultaneously in an ATP-dependent manner.</text>
</comment>
<dbReference type="Pfam" id="PF21249">
    <property type="entry name" value="GyrB_hook"/>
    <property type="match status" value="1"/>
</dbReference>
<reference evidence="13 14" key="2">
    <citation type="journal article" date="2015" name="Biomed. Res. Int.">
        <title>Effects of Arsenite Resistance on the Growth and Functional Gene Expression of Leptospirillum ferriphilum and Acidithiobacillus thiooxidans in Pure Culture and Coculture.</title>
        <authorList>
            <person name="Jiang H."/>
            <person name="Liang Y."/>
            <person name="Yin H."/>
            <person name="Xiao Y."/>
            <person name="Guo X."/>
            <person name="Xu Y."/>
            <person name="Hu Q."/>
            <person name="Liu H."/>
            <person name="Liu X."/>
        </authorList>
    </citation>
    <scope>NUCLEOTIDE SEQUENCE [LARGE SCALE GENOMIC DNA]</scope>
    <source>
        <strain evidence="13 14">YSK</strain>
    </source>
</reference>
<comment type="miscellaneous">
    <text evidence="11">Few gyrases are as efficient as E.coli at forming negative supercoils. Not all organisms have 2 type II topoisomerases; in organisms with a single type II topoisomerase this enzyme also has to decatenate newly replicated chromosomes.</text>
</comment>
<comment type="subcellular location">
    <subcellularLocation>
        <location evidence="11">Cytoplasm</location>
    </subcellularLocation>
</comment>
<evidence type="ECO:0000313" key="14">
    <source>
        <dbReference type="Proteomes" id="UP000027059"/>
    </source>
</evidence>